<evidence type="ECO:0008006" key="3">
    <source>
        <dbReference type="Google" id="ProtNLM"/>
    </source>
</evidence>
<gene>
    <name evidence="1" type="ORF">ST47_g1159</name>
</gene>
<evidence type="ECO:0000313" key="1">
    <source>
        <dbReference type="EMBL" id="KZM27566.1"/>
    </source>
</evidence>
<dbReference type="InterPro" id="IPR046032">
    <property type="entry name" value="DUF5990"/>
</dbReference>
<evidence type="ECO:0000313" key="2">
    <source>
        <dbReference type="Proteomes" id="UP000076837"/>
    </source>
</evidence>
<reference evidence="1 2" key="1">
    <citation type="journal article" date="2016" name="Sci. Rep.">
        <title>Draft genome sequencing and secretome analysis of fungal phytopathogen Ascochyta rabiei provides insight into the necrotrophic effector repertoire.</title>
        <authorList>
            <person name="Verma S."/>
            <person name="Gazara R.K."/>
            <person name="Nizam S."/>
            <person name="Parween S."/>
            <person name="Chattopadhyay D."/>
            <person name="Verma P.K."/>
        </authorList>
    </citation>
    <scope>NUCLEOTIDE SEQUENCE [LARGE SCALE GENOMIC DNA]</scope>
    <source>
        <strain evidence="1 2">ArDII</strain>
    </source>
</reference>
<protein>
    <recommendedName>
        <fullName evidence="3">Monooxygenase</fullName>
    </recommendedName>
</protein>
<comment type="caution">
    <text evidence="1">The sequence shown here is derived from an EMBL/GenBank/DDBJ whole genome shotgun (WGS) entry which is preliminary data.</text>
</comment>
<accession>A0A163L7Q7</accession>
<dbReference type="Proteomes" id="UP000076837">
    <property type="component" value="Unassembled WGS sequence"/>
</dbReference>
<proteinExistence type="predicted"/>
<dbReference type="EMBL" id="JYNV01000060">
    <property type="protein sequence ID" value="KZM27566.1"/>
    <property type="molecule type" value="Genomic_DNA"/>
</dbReference>
<organism evidence="1 2">
    <name type="scientific">Didymella rabiei</name>
    <name type="common">Chickpea ascochyta blight fungus</name>
    <name type="synonym">Mycosphaerella rabiei</name>
    <dbReference type="NCBI Taxonomy" id="5454"/>
    <lineage>
        <taxon>Eukaryota</taxon>
        <taxon>Fungi</taxon>
        <taxon>Dikarya</taxon>
        <taxon>Ascomycota</taxon>
        <taxon>Pezizomycotina</taxon>
        <taxon>Dothideomycetes</taxon>
        <taxon>Pleosporomycetidae</taxon>
        <taxon>Pleosporales</taxon>
        <taxon>Pleosporineae</taxon>
        <taxon>Didymellaceae</taxon>
        <taxon>Ascochyta</taxon>
    </lineage>
</organism>
<dbReference type="Pfam" id="PF19452">
    <property type="entry name" value="DUF5990"/>
    <property type="match status" value="1"/>
</dbReference>
<sequence>MTTFGQTRDHPPRTQHIAVQLVRGPHDVDGIRPGGMSVEIGQHPVGTNSRVVGSDHRVPLLQPAFDRFDLARTESDDPLRLTGADRKHCGREFAIGLQRARDFRFYPNDSPRQPLPTYAEHDVDMQIIITGHSLPGRECSETATFEERSNIHVGVQRRGKPHEILDLVPGDTETVRWELTASLERKSGAWDLLGPYIQGPPRGRFIYLSWVTVSDDQTFEMFRRAKLMLDAIPEHIAEEADASGMLHGDLGLTDAAGKPLCAAIRPPTITWSSSPY</sequence>
<name>A0A163L7Q7_DIDRA</name>
<keyword evidence="2" id="KW-1185">Reference proteome</keyword>
<dbReference type="AlphaFoldDB" id="A0A163L7Q7"/>